<reference evidence="4 5" key="1">
    <citation type="submission" date="2019-02" db="EMBL/GenBank/DDBJ databases">
        <title>Deep-cultivation of Planctomycetes and their phenomic and genomic characterization uncovers novel biology.</title>
        <authorList>
            <person name="Wiegand S."/>
            <person name="Jogler M."/>
            <person name="Boedeker C."/>
            <person name="Pinto D."/>
            <person name="Vollmers J."/>
            <person name="Rivas-Marin E."/>
            <person name="Kohn T."/>
            <person name="Peeters S.H."/>
            <person name="Heuer A."/>
            <person name="Rast P."/>
            <person name="Oberbeckmann S."/>
            <person name="Bunk B."/>
            <person name="Jeske O."/>
            <person name="Meyerdierks A."/>
            <person name="Storesund J.E."/>
            <person name="Kallscheuer N."/>
            <person name="Luecker S."/>
            <person name="Lage O.M."/>
            <person name="Pohl T."/>
            <person name="Merkel B.J."/>
            <person name="Hornburger P."/>
            <person name="Mueller R.-W."/>
            <person name="Bruemmer F."/>
            <person name="Labrenz M."/>
            <person name="Spormann A.M."/>
            <person name="Op den Camp H."/>
            <person name="Overmann J."/>
            <person name="Amann R."/>
            <person name="Jetten M.S.M."/>
            <person name="Mascher T."/>
            <person name="Medema M.H."/>
            <person name="Devos D.P."/>
            <person name="Kaster A.-K."/>
            <person name="Ovreas L."/>
            <person name="Rohde M."/>
            <person name="Galperin M.Y."/>
            <person name="Jogler C."/>
        </authorList>
    </citation>
    <scope>NUCLEOTIDE SEQUENCE [LARGE SCALE GENOMIC DNA]</scope>
    <source>
        <strain evidence="4 5">SV_7m_r</strain>
    </source>
</reference>
<dbReference type="InterPro" id="IPR057326">
    <property type="entry name" value="KR_dom"/>
</dbReference>
<dbReference type="InterPro" id="IPR001509">
    <property type="entry name" value="Epimerase_deHydtase"/>
</dbReference>
<dbReference type="GO" id="GO:0003978">
    <property type="term" value="F:UDP-glucose 4-epimerase activity"/>
    <property type="evidence" value="ECO:0007669"/>
    <property type="project" value="UniProtKB-EC"/>
</dbReference>
<evidence type="ECO:0000259" key="3">
    <source>
        <dbReference type="SMART" id="SM00822"/>
    </source>
</evidence>
<dbReference type="Pfam" id="PF01370">
    <property type="entry name" value="Epimerase"/>
    <property type="match status" value="1"/>
</dbReference>
<proteinExistence type="predicted"/>
<keyword evidence="1" id="KW-0521">NADP</keyword>
<accession>A0A517T1I4</accession>
<dbReference type="SMART" id="SM00822">
    <property type="entry name" value="PKS_KR"/>
    <property type="match status" value="1"/>
</dbReference>
<dbReference type="EMBL" id="CP036272">
    <property type="protein sequence ID" value="QDT62239.1"/>
    <property type="molecule type" value="Genomic_DNA"/>
</dbReference>
<dbReference type="Proteomes" id="UP000315003">
    <property type="component" value="Chromosome"/>
</dbReference>
<evidence type="ECO:0000313" key="5">
    <source>
        <dbReference type="Proteomes" id="UP000315003"/>
    </source>
</evidence>
<feature type="domain" description="Ketoreductase" evidence="3">
    <location>
        <begin position="8"/>
        <end position="161"/>
    </location>
</feature>
<dbReference type="OrthoDB" id="9801056at2"/>
<keyword evidence="2" id="KW-0119">Carbohydrate metabolism</keyword>
<dbReference type="InterPro" id="IPR036291">
    <property type="entry name" value="NAD(P)-bd_dom_sf"/>
</dbReference>
<keyword evidence="4" id="KW-0413">Isomerase</keyword>
<dbReference type="CDD" id="cd08946">
    <property type="entry name" value="SDR_e"/>
    <property type="match status" value="1"/>
</dbReference>
<dbReference type="SUPFAM" id="SSF51735">
    <property type="entry name" value="NAD(P)-binding Rossmann-fold domains"/>
    <property type="match status" value="1"/>
</dbReference>
<dbReference type="EC" id="5.1.3.2" evidence="4"/>
<name>A0A517T1I4_9BACT</name>
<protein>
    <submittedName>
        <fullName evidence="4">UDP-glucose 4-epimerase</fullName>
        <ecNumber evidence="4">5.1.3.2</ecNumber>
    </submittedName>
</protein>
<sequence length="326" mass="35118">MTDHNAVASILITGGYGCIGAETTKWLLRHTDSHVTVCSRQVSQSRTASVFADVDRSRLRCVAVDVREQAELQQLLNDHKITHVAHLAGLQTPDCNQHRDLGMQINLGGTQNLIEAMKASGLPLQRYVFASSVAVYGPRASYPTGVVPVSAVPQPVNVYGAWKLAGEVISRLFAEETGVPTISVRPGALFGPGRDAGLTATPTTALKHVAKGLPYQIPYRSRQDYLYAPDVGAAVAQTLVAPFSGYDAFTLRGHSVNTQQFVDALSLAVAELGIEHQITIGTQEVPFICDLDEAPFCQAFPKAPLTDLQAAIKQSLEVFQQAVTKR</sequence>
<evidence type="ECO:0000313" key="4">
    <source>
        <dbReference type="EMBL" id="QDT62239.1"/>
    </source>
</evidence>
<keyword evidence="5" id="KW-1185">Reference proteome</keyword>
<dbReference type="Gene3D" id="3.40.50.720">
    <property type="entry name" value="NAD(P)-binding Rossmann-like Domain"/>
    <property type="match status" value="1"/>
</dbReference>
<dbReference type="AlphaFoldDB" id="A0A517T1I4"/>
<dbReference type="PANTHER" id="PTHR43103:SF3">
    <property type="entry name" value="ADP-L-GLYCERO-D-MANNO-HEPTOSE-6-EPIMERASE"/>
    <property type="match status" value="1"/>
</dbReference>
<gene>
    <name evidence="4" type="primary">galE_2</name>
    <name evidence="4" type="ORF">SV7mr_47860</name>
</gene>
<evidence type="ECO:0000256" key="2">
    <source>
        <dbReference type="ARBA" id="ARBA00023277"/>
    </source>
</evidence>
<evidence type="ECO:0000256" key="1">
    <source>
        <dbReference type="ARBA" id="ARBA00022857"/>
    </source>
</evidence>
<dbReference type="RefSeq" id="WP_145276876.1">
    <property type="nucleotide sequence ID" value="NZ_CP036272.1"/>
</dbReference>
<dbReference type="PANTHER" id="PTHR43103">
    <property type="entry name" value="NUCLEOSIDE-DIPHOSPHATE-SUGAR EPIMERASE"/>
    <property type="match status" value="1"/>
</dbReference>
<organism evidence="4 5">
    <name type="scientific">Stieleria bergensis</name>
    <dbReference type="NCBI Taxonomy" id="2528025"/>
    <lineage>
        <taxon>Bacteria</taxon>
        <taxon>Pseudomonadati</taxon>
        <taxon>Planctomycetota</taxon>
        <taxon>Planctomycetia</taxon>
        <taxon>Pirellulales</taxon>
        <taxon>Pirellulaceae</taxon>
        <taxon>Stieleria</taxon>
    </lineage>
</organism>